<accession>A0ABW5IUA1</accession>
<sequence length="167" mass="18788">MKKTILTLFALLLLIGCNQKNNPRGIPGPEQVEAKKPDTIPDVEQQAKDLQSKGYETFFYEEEGQKYLMQQYYMVFLKRGSNRSQDSTEAAALQKQHLAHLNRMAKEGYLSLAGPFGDDGEIRGIAVYNTPTQKMADSLANLDPMVKAGRLEVEIHPWWAEKAGSLK</sequence>
<gene>
    <name evidence="3" type="ORF">ACFSTG_05140</name>
</gene>
<evidence type="ECO:0000256" key="1">
    <source>
        <dbReference type="ARBA" id="ARBA00007689"/>
    </source>
</evidence>
<feature type="domain" description="YCII-related" evidence="2">
    <location>
        <begin position="84"/>
        <end position="158"/>
    </location>
</feature>
<organism evidence="3 4">
    <name type="scientific">Salinimicrobium flavum</name>
    <dbReference type="NCBI Taxonomy" id="1737065"/>
    <lineage>
        <taxon>Bacteria</taxon>
        <taxon>Pseudomonadati</taxon>
        <taxon>Bacteroidota</taxon>
        <taxon>Flavobacteriia</taxon>
        <taxon>Flavobacteriales</taxon>
        <taxon>Flavobacteriaceae</taxon>
        <taxon>Salinimicrobium</taxon>
    </lineage>
</organism>
<evidence type="ECO:0000313" key="4">
    <source>
        <dbReference type="Proteomes" id="UP001597468"/>
    </source>
</evidence>
<name>A0ABW5IUA1_9FLAO</name>
<proteinExistence type="inferred from homology"/>
<keyword evidence="4" id="KW-1185">Reference proteome</keyword>
<dbReference type="PROSITE" id="PS51257">
    <property type="entry name" value="PROKAR_LIPOPROTEIN"/>
    <property type="match status" value="1"/>
</dbReference>
<reference evidence="4" key="1">
    <citation type="journal article" date="2019" name="Int. J. Syst. Evol. Microbiol.">
        <title>The Global Catalogue of Microorganisms (GCM) 10K type strain sequencing project: providing services to taxonomists for standard genome sequencing and annotation.</title>
        <authorList>
            <consortium name="The Broad Institute Genomics Platform"/>
            <consortium name="The Broad Institute Genome Sequencing Center for Infectious Disease"/>
            <person name="Wu L."/>
            <person name="Ma J."/>
        </authorList>
    </citation>
    <scope>NUCLEOTIDE SEQUENCE [LARGE SCALE GENOMIC DNA]</scope>
    <source>
        <strain evidence="4">KCTC 42585</strain>
    </source>
</reference>
<dbReference type="RefSeq" id="WP_380749133.1">
    <property type="nucleotide sequence ID" value="NZ_JBHULT010000006.1"/>
</dbReference>
<dbReference type="EMBL" id="JBHULT010000006">
    <property type="protein sequence ID" value="MFD2517271.1"/>
    <property type="molecule type" value="Genomic_DNA"/>
</dbReference>
<dbReference type="Proteomes" id="UP001597468">
    <property type="component" value="Unassembled WGS sequence"/>
</dbReference>
<protein>
    <submittedName>
        <fullName evidence="3">YciI family protein</fullName>
    </submittedName>
</protein>
<dbReference type="SUPFAM" id="SSF54909">
    <property type="entry name" value="Dimeric alpha+beta barrel"/>
    <property type="match status" value="1"/>
</dbReference>
<evidence type="ECO:0000313" key="3">
    <source>
        <dbReference type="EMBL" id="MFD2517271.1"/>
    </source>
</evidence>
<dbReference type="Gene3D" id="3.30.70.1060">
    <property type="entry name" value="Dimeric alpha+beta barrel"/>
    <property type="match status" value="1"/>
</dbReference>
<comment type="similarity">
    <text evidence="1">Belongs to the YciI family.</text>
</comment>
<evidence type="ECO:0000259" key="2">
    <source>
        <dbReference type="Pfam" id="PF03795"/>
    </source>
</evidence>
<dbReference type="InterPro" id="IPR011008">
    <property type="entry name" value="Dimeric_a/b-barrel"/>
</dbReference>
<dbReference type="InterPro" id="IPR005545">
    <property type="entry name" value="YCII"/>
</dbReference>
<dbReference type="Pfam" id="PF03795">
    <property type="entry name" value="YCII"/>
    <property type="match status" value="1"/>
</dbReference>
<comment type="caution">
    <text evidence="3">The sequence shown here is derived from an EMBL/GenBank/DDBJ whole genome shotgun (WGS) entry which is preliminary data.</text>
</comment>